<evidence type="ECO:0000313" key="3">
    <source>
        <dbReference type="Proteomes" id="UP000823388"/>
    </source>
</evidence>
<evidence type="ECO:0000313" key="2">
    <source>
        <dbReference type="EMBL" id="KAG2575490.1"/>
    </source>
</evidence>
<feature type="region of interest" description="Disordered" evidence="1">
    <location>
        <begin position="41"/>
        <end position="98"/>
    </location>
</feature>
<dbReference type="AlphaFoldDB" id="A0A8T0QR10"/>
<feature type="region of interest" description="Disordered" evidence="1">
    <location>
        <begin position="1"/>
        <end position="22"/>
    </location>
</feature>
<evidence type="ECO:0000256" key="1">
    <source>
        <dbReference type="SAM" id="MobiDB-lite"/>
    </source>
</evidence>
<dbReference type="EMBL" id="CM029049">
    <property type="protein sequence ID" value="KAG2575490.1"/>
    <property type="molecule type" value="Genomic_DNA"/>
</dbReference>
<accession>A0A8T0QR10</accession>
<sequence>MPSCQLTRATRGACHTPKKISSQAVTQKCAASDLTKGLGCVPEPEEPFCQHPSRQQPKPETSPPPDRAGAPTCRGFGVHRRNPAAKNNEALSGVRSASATRISRARGMYVPGATWRGNNRKMATVQAKRKEPKRSASDLWGEDLCSSGRTRPAPGPNLLENLSIFQCAQKSSYKVFTQA</sequence>
<proteinExistence type="predicted"/>
<reference evidence="2" key="1">
    <citation type="submission" date="2020-05" db="EMBL/GenBank/DDBJ databases">
        <title>WGS assembly of Panicum virgatum.</title>
        <authorList>
            <person name="Lovell J.T."/>
            <person name="Jenkins J."/>
            <person name="Shu S."/>
            <person name="Juenger T.E."/>
            <person name="Schmutz J."/>
        </authorList>
    </citation>
    <scope>NUCLEOTIDE SEQUENCE</scope>
    <source>
        <strain evidence="2">AP13</strain>
    </source>
</reference>
<comment type="caution">
    <text evidence="2">The sequence shown here is derived from an EMBL/GenBank/DDBJ whole genome shotgun (WGS) entry which is preliminary data.</text>
</comment>
<organism evidence="2 3">
    <name type="scientific">Panicum virgatum</name>
    <name type="common">Blackwell switchgrass</name>
    <dbReference type="NCBI Taxonomy" id="38727"/>
    <lineage>
        <taxon>Eukaryota</taxon>
        <taxon>Viridiplantae</taxon>
        <taxon>Streptophyta</taxon>
        <taxon>Embryophyta</taxon>
        <taxon>Tracheophyta</taxon>
        <taxon>Spermatophyta</taxon>
        <taxon>Magnoliopsida</taxon>
        <taxon>Liliopsida</taxon>
        <taxon>Poales</taxon>
        <taxon>Poaceae</taxon>
        <taxon>PACMAD clade</taxon>
        <taxon>Panicoideae</taxon>
        <taxon>Panicodae</taxon>
        <taxon>Paniceae</taxon>
        <taxon>Panicinae</taxon>
        <taxon>Panicum</taxon>
        <taxon>Panicum sect. Hiantes</taxon>
    </lineage>
</organism>
<gene>
    <name evidence="2" type="ORF">PVAP13_7KG387701</name>
</gene>
<name>A0A8T0QR10_PANVG</name>
<keyword evidence="3" id="KW-1185">Reference proteome</keyword>
<feature type="region of interest" description="Disordered" evidence="1">
    <location>
        <begin position="122"/>
        <end position="152"/>
    </location>
</feature>
<dbReference type="Proteomes" id="UP000823388">
    <property type="component" value="Chromosome 7K"/>
</dbReference>
<protein>
    <submittedName>
        <fullName evidence="2">Uncharacterized protein</fullName>
    </submittedName>
</protein>